<dbReference type="GO" id="GO:0005737">
    <property type="term" value="C:cytoplasm"/>
    <property type="evidence" value="ECO:0007669"/>
    <property type="project" value="UniProtKB-SubCell"/>
</dbReference>
<keyword evidence="9 26" id="KW-0378">Hydrolase</keyword>
<evidence type="ECO:0000256" key="18">
    <source>
        <dbReference type="ARBA" id="ARBA00049898"/>
    </source>
</evidence>
<comment type="catalytic activity">
    <reaction evidence="17">
        <text>1D-myo-inositol 2-phosphate + H2O = myo-inositol + phosphate</text>
        <dbReference type="Rhea" id="RHEA:44152"/>
        <dbReference type="ChEBI" id="CHEBI:15377"/>
        <dbReference type="ChEBI" id="CHEBI:17268"/>
        <dbReference type="ChEBI" id="CHEBI:43474"/>
        <dbReference type="ChEBI" id="CHEBI:84142"/>
        <dbReference type="EC" id="3.1.3.25"/>
    </reaction>
    <physiologicalReaction direction="left-to-right" evidence="17">
        <dbReference type="Rhea" id="RHEA:44153"/>
    </physiologicalReaction>
</comment>
<keyword evidence="8 25" id="KW-0479">Metal-binding</keyword>
<dbReference type="InterPro" id="IPR000760">
    <property type="entry name" value="Inositol_monophosphatase-like"/>
</dbReference>
<dbReference type="InterPro" id="IPR020550">
    <property type="entry name" value="Inositol_monophosphatase_CS"/>
</dbReference>
<evidence type="ECO:0000256" key="7">
    <source>
        <dbReference type="ARBA" id="ARBA00022671"/>
    </source>
</evidence>
<comment type="catalytic activity">
    <reaction evidence="18">
        <text>adenosine 2'-phosphate + H2O = adenosine + phosphate</text>
        <dbReference type="Rhea" id="RHEA:37343"/>
        <dbReference type="ChEBI" id="CHEBI:15377"/>
        <dbReference type="ChEBI" id="CHEBI:16335"/>
        <dbReference type="ChEBI" id="CHEBI:43474"/>
        <dbReference type="ChEBI" id="CHEBI:77740"/>
    </reaction>
    <physiologicalReaction direction="left-to-right" evidence="18">
        <dbReference type="Rhea" id="RHEA:37344"/>
    </physiologicalReaction>
</comment>
<keyword evidence="7" id="KW-0452">Lithium</keyword>
<evidence type="ECO:0000256" key="14">
    <source>
        <dbReference type="ARBA" id="ARBA00049879"/>
    </source>
</evidence>
<evidence type="ECO:0000256" key="26">
    <source>
        <dbReference type="RuleBase" id="RU364068"/>
    </source>
</evidence>
<comment type="catalytic activity">
    <reaction evidence="15">
        <text>D-glucose 6-phosphate + H2O = D-glucose + phosphate</text>
        <dbReference type="Rhea" id="RHEA:16689"/>
        <dbReference type="ChEBI" id="CHEBI:4167"/>
        <dbReference type="ChEBI" id="CHEBI:15377"/>
        <dbReference type="ChEBI" id="CHEBI:43474"/>
        <dbReference type="ChEBI" id="CHEBI:61548"/>
    </reaction>
    <physiologicalReaction direction="left-to-right" evidence="15">
        <dbReference type="Rhea" id="RHEA:16690"/>
    </physiologicalReaction>
</comment>
<comment type="catalytic activity">
    <reaction evidence="11">
        <text>1D-myo-inositol 4-phosphate + H2O = myo-inositol + phosphate</text>
        <dbReference type="Rhea" id="RHEA:30735"/>
        <dbReference type="ChEBI" id="CHEBI:15377"/>
        <dbReference type="ChEBI" id="CHEBI:17268"/>
        <dbReference type="ChEBI" id="CHEBI:43474"/>
        <dbReference type="ChEBI" id="CHEBI:58469"/>
        <dbReference type="EC" id="3.1.3.25"/>
    </reaction>
    <physiologicalReaction direction="left-to-right" evidence="11">
        <dbReference type="Rhea" id="RHEA:30736"/>
    </physiologicalReaction>
</comment>
<evidence type="ECO:0000256" key="16">
    <source>
        <dbReference type="ARBA" id="ARBA00049894"/>
    </source>
</evidence>
<dbReference type="Gene3D" id="3.40.190.80">
    <property type="match status" value="1"/>
</dbReference>
<evidence type="ECO:0000256" key="12">
    <source>
        <dbReference type="ARBA" id="ARBA00049866"/>
    </source>
</evidence>
<dbReference type="GO" id="GO:0007165">
    <property type="term" value="P:signal transduction"/>
    <property type="evidence" value="ECO:0007669"/>
    <property type="project" value="TreeGrafter"/>
</dbReference>
<comment type="catalytic activity">
    <reaction evidence="24">
        <text>1D-myo-inositol 6-phosphate + H2O = myo-inositol + phosphate</text>
        <dbReference type="Rhea" id="RHEA:44160"/>
        <dbReference type="ChEBI" id="CHEBI:15377"/>
        <dbReference type="ChEBI" id="CHEBI:17268"/>
        <dbReference type="ChEBI" id="CHEBI:43474"/>
        <dbReference type="ChEBI" id="CHEBI:64841"/>
        <dbReference type="EC" id="3.1.3.25"/>
    </reaction>
    <physiologicalReaction direction="left-to-right" evidence="24">
        <dbReference type="Rhea" id="RHEA:44161"/>
    </physiologicalReaction>
</comment>
<comment type="catalytic activity">
    <reaction evidence="21">
        <text>1D-myo-inositol 3-phosphate + H2O = myo-inositol + phosphate</text>
        <dbReference type="Rhea" id="RHEA:30739"/>
        <dbReference type="ChEBI" id="CHEBI:15377"/>
        <dbReference type="ChEBI" id="CHEBI:17268"/>
        <dbReference type="ChEBI" id="CHEBI:43474"/>
        <dbReference type="ChEBI" id="CHEBI:58401"/>
        <dbReference type="EC" id="3.1.3.25"/>
    </reaction>
    <physiologicalReaction direction="left-to-right" evidence="21">
        <dbReference type="Rhea" id="RHEA:30740"/>
    </physiologicalReaction>
</comment>
<comment type="cofactor">
    <cofactor evidence="1 25 26">
        <name>Mg(2+)</name>
        <dbReference type="ChEBI" id="CHEBI:18420"/>
    </cofactor>
</comment>
<dbReference type="InterPro" id="IPR020552">
    <property type="entry name" value="Inositol_monoPase_Li-sen"/>
</dbReference>
<comment type="subunit">
    <text evidence="5">Homodimer.</text>
</comment>
<dbReference type="EMBL" id="CAWUFR010001259">
    <property type="protein sequence ID" value="CAK6983297.1"/>
    <property type="molecule type" value="Genomic_DNA"/>
</dbReference>
<dbReference type="PRINTS" id="PR00378">
    <property type="entry name" value="LIIMPHPHTASE"/>
</dbReference>
<dbReference type="InterPro" id="IPR033942">
    <property type="entry name" value="IMPase"/>
</dbReference>
<comment type="catalytic activity">
    <reaction evidence="12">
        <text>1D-myo-inositol 5-phosphate + H2O = myo-inositol + phosphate</text>
        <dbReference type="Rhea" id="RHEA:44156"/>
        <dbReference type="ChEBI" id="CHEBI:15377"/>
        <dbReference type="ChEBI" id="CHEBI:17268"/>
        <dbReference type="ChEBI" id="CHEBI:43474"/>
        <dbReference type="ChEBI" id="CHEBI:84141"/>
        <dbReference type="EC" id="3.1.3.25"/>
    </reaction>
    <physiologicalReaction direction="left-to-right" evidence="12">
        <dbReference type="Rhea" id="RHEA:44157"/>
    </physiologicalReaction>
</comment>
<feature type="binding site" evidence="25">
    <location>
        <position position="92"/>
    </location>
    <ligand>
        <name>Mg(2+)</name>
        <dbReference type="ChEBI" id="CHEBI:18420"/>
        <label>1</label>
        <note>catalytic</note>
    </ligand>
</feature>
<feature type="binding site" evidence="25">
    <location>
        <position position="95"/>
    </location>
    <ligand>
        <name>Mg(2+)</name>
        <dbReference type="ChEBI" id="CHEBI:18420"/>
        <label>1</label>
        <note>catalytic</note>
    </ligand>
</feature>
<evidence type="ECO:0000313" key="27">
    <source>
        <dbReference type="EMBL" id="CAK6983297.1"/>
    </source>
</evidence>
<name>A0AAV1QJY6_SCOSC</name>
<comment type="catalytic activity">
    <reaction evidence="13">
        <text>beta-D-fructose 1-phosphate + H2O = D-fructose + phosphate</text>
        <dbReference type="Rhea" id="RHEA:35603"/>
        <dbReference type="ChEBI" id="CHEBI:15377"/>
        <dbReference type="ChEBI" id="CHEBI:37721"/>
        <dbReference type="ChEBI" id="CHEBI:43474"/>
        <dbReference type="ChEBI" id="CHEBI:138881"/>
    </reaction>
    <physiologicalReaction direction="left-to-right" evidence="13">
        <dbReference type="Rhea" id="RHEA:35604"/>
    </physiologicalReaction>
</comment>
<evidence type="ECO:0000256" key="15">
    <source>
        <dbReference type="ARBA" id="ARBA00049888"/>
    </source>
</evidence>
<evidence type="ECO:0000256" key="22">
    <source>
        <dbReference type="ARBA" id="ARBA00049919"/>
    </source>
</evidence>
<comment type="pathway">
    <text evidence="3 26">Polyol metabolism; myo-inositol biosynthesis; myo-inositol from D-glucose 6-phosphate: step 2/2.</text>
</comment>
<comment type="catalytic activity">
    <reaction evidence="14">
        <text>1D-myo-inositol 1-phosphate + H2O = myo-inositol + phosphate</text>
        <dbReference type="Rhea" id="RHEA:27670"/>
        <dbReference type="ChEBI" id="CHEBI:15377"/>
        <dbReference type="ChEBI" id="CHEBI:17268"/>
        <dbReference type="ChEBI" id="CHEBI:43474"/>
        <dbReference type="ChEBI" id="CHEBI:58433"/>
        <dbReference type="EC" id="3.1.3.25"/>
    </reaction>
    <physiologicalReaction direction="left-to-right" evidence="14">
        <dbReference type="Rhea" id="RHEA:27671"/>
    </physiologicalReaction>
</comment>
<proteinExistence type="inferred from homology"/>
<dbReference type="PROSITE" id="PS00630">
    <property type="entry name" value="IMP_2"/>
    <property type="match status" value="1"/>
</dbReference>
<comment type="catalytic activity">
    <reaction evidence="20">
        <text>a myo-inositol phosphate + H2O = myo-inositol + phosphate</text>
        <dbReference type="Rhea" id="RHEA:24056"/>
        <dbReference type="ChEBI" id="CHEBI:15377"/>
        <dbReference type="ChEBI" id="CHEBI:17268"/>
        <dbReference type="ChEBI" id="CHEBI:43474"/>
        <dbReference type="ChEBI" id="CHEBI:84139"/>
        <dbReference type="EC" id="3.1.3.25"/>
    </reaction>
    <physiologicalReaction direction="left-to-right" evidence="20">
        <dbReference type="Rhea" id="RHEA:24057"/>
    </physiologicalReaction>
</comment>
<evidence type="ECO:0000313" key="28">
    <source>
        <dbReference type="Proteomes" id="UP001314229"/>
    </source>
</evidence>
<evidence type="ECO:0000256" key="11">
    <source>
        <dbReference type="ARBA" id="ARBA00049863"/>
    </source>
</evidence>
<protein>
    <recommendedName>
        <fullName evidence="26">Inositol-1-monophosphatase</fullName>
        <ecNumber evidence="26">3.1.3.25</ecNumber>
    </recommendedName>
</protein>
<dbReference type="Gene3D" id="3.30.540.10">
    <property type="entry name" value="Fructose-1,6-Bisphosphatase, subunit A, domain 1"/>
    <property type="match status" value="1"/>
</dbReference>
<dbReference type="EC" id="3.1.3.25" evidence="26"/>
<evidence type="ECO:0000256" key="1">
    <source>
        <dbReference type="ARBA" id="ARBA00001946"/>
    </source>
</evidence>
<evidence type="ECO:0000256" key="17">
    <source>
        <dbReference type="ARBA" id="ARBA00049895"/>
    </source>
</evidence>
<dbReference type="GO" id="GO:0008934">
    <property type="term" value="F:inositol monophosphate 1-phosphatase activity"/>
    <property type="evidence" value="ECO:0007669"/>
    <property type="project" value="InterPro"/>
</dbReference>
<evidence type="ECO:0000256" key="8">
    <source>
        <dbReference type="ARBA" id="ARBA00022723"/>
    </source>
</evidence>
<evidence type="ECO:0000256" key="3">
    <source>
        <dbReference type="ARBA" id="ARBA00005152"/>
    </source>
</evidence>
<accession>A0AAV1QJY6</accession>
<evidence type="ECO:0000256" key="10">
    <source>
        <dbReference type="ARBA" id="ARBA00022842"/>
    </source>
</evidence>
<evidence type="ECO:0000256" key="24">
    <source>
        <dbReference type="ARBA" id="ARBA00049927"/>
    </source>
</evidence>
<evidence type="ECO:0000256" key="23">
    <source>
        <dbReference type="ARBA" id="ARBA00049925"/>
    </source>
</evidence>
<evidence type="ECO:0000256" key="4">
    <source>
        <dbReference type="ARBA" id="ARBA00009759"/>
    </source>
</evidence>
<dbReference type="PRINTS" id="PR00377">
    <property type="entry name" value="IMPHPHTASES"/>
</dbReference>
<dbReference type="FunFam" id="3.40.190.80:FF:000002">
    <property type="entry name" value="Inositol-1-monophosphatase"/>
    <property type="match status" value="1"/>
</dbReference>
<dbReference type="PANTHER" id="PTHR20854">
    <property type="entry name" value="INOSITOL MONOPHOSPHATASE"/>
    <property type="match status" value="1"/>
</dbReference>
<organism evidence="27 28">
    <name type="scientific">Scomber scombrus</name>
    <name type="common">Atlantic mackerel</name>
    <name type="synonym">Scomber vernalis</name>
    <dbReference type="NCBI Taxonomy" id="13677"/>
    <lineage>
        <taxon>Eukaryota</taxon>
        <taxon>Metazoa</taxon>
        <taxon>Chordata</taxon>
        <taxon>Craniata</taxon>
        <taxon>Vertebrata</taxon>
        <taxon>Euteleostomi</taxon>
        <taxon>Actinopterygii</taxon>
        <taxon>Neopterygii</taxon>
        <taxon>Teleostei</taxon>
        <taxon>Neoteleostei</taxon>
        <taxon>Acanthomorphata</taxon>
        <taxon>Pelagiaria</taxon>
        <taxon>Scombriformes</taxon>
        <taxon>Scombridae</taxon>
        <taxon>Scomber</taxon>
    </lineage>
</organism>
<dbReference type="GO" id="GO:0006020">
    <property type="term" value="P:inositol metabolic process"/>
    <property type="evidence" value="ECO:0007669"/>
    <property type="project" value="TreeGrafter"/>
</dbReference>
<dbReference type="CDD" id="cd01639">
    <property type="entry name" value="IMPase"/>
    <property type="match status" value="1"/>
</dbReference>
<comment type="catalytic activity">
    <reaction evidence="19">
        <text>scyllo-inositol 1-phosphate + H2O = scyllo-inositol + phosphate</text>
        <dbReference type="Rhea" id="RHEA:82131"/>
        <dbReference type="ChEBI" id="CHEBI:10642"/>
        <dbReference type="ChEBI" id="CHEBI:15377"/>
        <dbReference type="ChEBI" id="CHEBI:43474"/>
        <dbReference type="ChEBI" id="CHEBI:232087"/>
    </reaction>
    <physiologicalReaction direction="left-to-right" evidence="19">
        <dbReference type="Rhea" id="RHEA:82132"/>
    </physiologicalReaction>
</comment>
<evidence type="ECO:0000256" key="19">
    <source>
        <dbReference type="ARBA" id="ARBA00049900"/>
    </source>
</evidence>
<dbReference type="PROSITE" id="PS00629">
    <property type="entry name" value="IMP_1"/>
    <property type="match status" value="1"/>
</dbReference>
<dbReference type="GO" id="GO:0046872">
    <property type="term" value="F:metal ion binding"/>
    <property type="evidence" value="ECO:0007669"/>
    <property type="project" value="UniProtKB-KW"/>
</dbReference>
<keyword evidence="10 25" id="KW-0460">Magnesium</keyword>
<dbReference type="Pfam" id="PF00459">
    <property type="entry name" value="Inositol_P"/>
    <property type="match status" value="1"/>
</dbReference>
<dbReference type="GO" id="GO:0046854">
    <property type="term" value="P:phosphatidylinositol phosphate biosynthetic process"/>
    <property type="evidence" value="ECO:0007669"/>
    <property type="project" value="InterPro"/>
</dbReference>
<evidence type="ECO:0000256" key="13">
    <source>
        <dbReference type="ARBA" id="ARBA00049868"/>
    </source>
</evidence>
<comment type="catalytic activity">
    <reaction evidence="23">
        <text>glycerol 2-phosphate + H2O = glycerol + phosphate</text>
        <dbReference type="Rhea" id="RHEA:13105"/>
        <dbReference type="ChEBI" id="CHEBI:15377"/>
        <dbReference type="ChEBI" id="CHEBI:17754"/>
        <dbReference type="ChEBI" id="CHEBI:43474"/>
        <dbReference type="ChEBI" id="CHEBI:58083"/>
    </reaction>
    <physiologicalReaction direction="left-to-right" evidence="23">
        <dbReference type="Rhea" id="RHEA:13106"/>
    </physiologicalReaction>
</comment>
<keyword evidence="28" id="KW-1185">Reference proteome</keyword>
<dbReference type="AlphaFoldDB" id="A0AAV1QJY6"/>
<feature type="binding site" evidence="25">
    <location>
        <position position="94"/>
    </location>
    <ligand>
        <name>Mg(2+)</name>
        <dbReference type="ChEBI" id="CHEBI:18420"/>
        <label>1</label>
        <note>catalytic</note>
    </ligand>
</feature>
<evidence type="ECO:0000256" key="25">
    <source>
        <dbReference type="PIRSR" id="PIRSR600760-2"/>
    </source>
</evidence>
<evidence type="ECO:0000256" key="6">
    <source>
        <dbReference type="ARBA" id="ARBA00022490"/>
    </source>
</evidence>
<dbReference type="Proteomes" id="UP001314229">
    <property type="component" value="Unassembled WGS sequence"/>
</dbReference>
<keyword evidence="6" id="KW-0963">Cytoplasm</keyword>
<gene>
    <name evidence="27" type="ORF">FSCOSCO3_A027784</name>
</gene>
<dbReference type="PANTHER" id="PTHR20854:SF26">
    <property type="entry name" value="INOSITOL MONOPHOSPHATASE 1"/>
    <property type="match status" value="1"/>
</dbReference>
<feature type="binding site" evidence="25">
    <location>
        <position position="72"/>
    </location>
    <ligand>
        <name>Mg(2+)</name>
        <dbReference type="ChEBI" id="CHEBI:18420"/>
        <label>1</label>
        <note>catalytic</note>
    </ligand>
</feature>
<evidence type="ECO:0000256" key="5">
    <source>
        <dbReference type="ARBA" id="ARBA00011738"/>
    </source>
</evidence>
<feature type="binding site" evidence="25">
    <location>
        <position position="222"/>
    </location>
    <ligand>
        <name>Mg(2+)</name>
        <dbReference type="ChEBI" id="CHEBI:18420"/>
        <label>1</label>
        <note>catalytic</note>
    </ligand>
</feature>
<evidence type="ECO:0000256" key="20">
    <source>
        <dbReference type="ARBA" id="ARBA00049907"/>
    </source>
</evidence>
<evidence type="ECO:0000256" key="9">
    <source>
        <dbReference type="ARBA" id="ARBA00022801"/>
    </source>
</evidence>
<dbReference type="FunFam" id="3.30.540.10:FF:000004">
    <property type="entry name" value="Inositol-1-monophosphatase"/>
    <property type="match status" value="1"/>
</dbReference>
<reference evidence="27 28" key="1">
    <citation type="submission" date="2024-01" db="EMBL/GenBank/DDBJ databases">
        <authorList>
            <person name="Alioto T."/>
            <person name="Alioto T."/>
            <person name="Gomez Garrido J."/>
        </authorList>
    </citation>
    <scope>NUCLEOTIDE SEQUENCE [LARGE SCALE GENOMIC DNA]</scope>
</reference>
<comment type="similarity">
    <text evidence="4 26">Belongs to the inositol monophosphatase superfamily.</text>
</comment>
<comment type="caution">
    <text evidence="27">The sequence shown here is derived from an EMBL/GenBank/DDBJ whole genome shotgun (WGS) entry which is preliminary data.</text>
</comment>
<evidence type="ECO:0000256" key="21">
    <source>
        <dbReference type="ARBA" id="ARBA00049917"/>
    </source>
</evidence>
<dbReference type="SUPFAM" id="SSF56655">
    <property type="entry name" value="Carbohydrate phosphatase"/>
    <property type="match status" value="1"/>
</dbReference>
<dbReference type="InterPro" id="IPR020583">
    <property type="entry name" value="Inositol_monoP_metal-BS"/>
</dbReference>
<sequence length="283" mass="30818">MADLWQNAMDHAVSAARHAGEVVREALRDDRKQTVMTKSSSVDLVTQTDQKVEKLIIQSVKEKFPTHSFIGEESVSAGEPLLLTDAPTWIIDPIDGTTNFVHTFPFIAVSIGFSVNKQMEFGVVYSCLEDKMYTARRGRGAFCNGEPLQVSHQEDINQSIIAAEFGSTRDAETVDKIFISLRRVLSLPVHGIRGAGTAAINMCLVASGCVEAYYEIGIHVWDVAAGSLIVSEAGGVLLDTDGGPADLMSRRIVAANRRIIAERLVKEIETFSPIRDDAAPANQ</sequence>
<evidence type="ECO:0000256" key="2">
    <source>
        <dbReference type="ARBA" id="ARBA00004496"/>
    </source>
</evidence>
<comment type="catalytic activity">
    <reaction evidence="22">
        <text>alpha-D-glucose 1-phosphate + H2O = D-glucose + phosphate</text>
        <dbReference type="Rhea" id="RHEA:19933"/>
        <dbReference type="ChEBI" id="CHEBI:4167"/>
        <dbReference type="ChEBI" id="CHEBI:15377"/>
        <dbReference type="ChEBI" id="CHEBI:43474"/>
        <dbReference type="ChEBI" id="CHEBI:58601"/>
    </reaction>
    <physiologicalReaction direction="left-to-right" evidence="22">
        <dbReference type="Rhea" id="RHEA:19934"/>
    </physiologicalReaction>
</comment>
<comment type="catalytic activity">
    <reaction evidence="16">
        <text>alpha-D-galactose 1-phosphate + H2O = D-galactose + phosphate</text>
        <dbReference type="Rhea" id="RHEA:29315"/>
        <dbReference type="ChEBI" id="CHEBI:4139"/>
        <dbReference type="ChEBI" id="CHEBI:15377"/>
        <dbReference type="ChEBI" id="CHEBI:43474"/>
        <dbReference type="ChEBI" id="CHEBI:58336"/>
        <dbReference type="EC" id="3.1.3.94"/>
    </reaction>
    <physiologicalReaction direction="left-to-right" evidence="16">
        <dbReference type="Rhea" id="RHEA:29316"/>
    </physiologicalReaction>
</comment>
<comment type="subcellular location">
    <subcellularLocation>
        <location evidence="2">Cytoplasm</location>
    </subcellularLocation>
</comment>